<sequence>MEDRYHGSSPVRTITAFLRLINSVGWSGTDVPLLIGTPDANAPLAPRRIRFAAAYVVPTRAEADALI</sequence>
<proteinExistence type="predicted"/>
<gene>
    <name evidence="1" type="ORF">RM704_23510</name>
</gene>
<name>A0ABU2Z2G3_9ACTN</name>
<reference evidence="1" key="1">
    <citation type="submission" date="2024-05" db="EMBL/GenBank/DDBJ databases">
        <title>30 novel species of actinomycetes from the DSMZ collection.</title>
        <authorList>
            <person name="Nouioui I."/>
        </authorList>
    </citation>
    <scope>NUCLEOTIDE SEQUENCE</scope>
    <source>
        <strain evidence="1">DSM 3412</strain>
    </source>
</reference>
<dbReference type="Proteomes" id="UP001180737">
    <property type="component" value="Unassembled WGS sequence"/>
</dbReference>
<dbReference type="EMBL" id="JAVRFJ010000021">
    <property type="protein sequence ID" value="MDT0570396.1"/>
    <property type="molecule type" value="Genomic_DNA"/>
</dbReference>
<keyword evidence="2" id="KW-1185">Reference proteome</keyword>
<protein>
    <submittedName>
        <fullName evidence="1">Uncharacterized protein</fullName>
    </submittedName>
</protein>
<organism evidence="1 2">
    <name type="scientific">Streptomyces gottesmaniae</name>
    <dbReference type="NCBI Taxonomy" id="3075518"/>
    <lineage>
        <taxon>Bacteria</taxon>
        <taxon>Bacillati</taxon>
        <taxon>Actinomycetota</taxon>
        <taxon>Actinomycetes</taxon>
        <taxon>Kitasatosporales</taxon>
        <taxon>Streptomycetaceae</taxon>
        <taxon>Streptomyces</taxon>
    </lineage>
</organism>
<evidence type="ECO:0000313" key="1">
    <source>
        <dbReference type="EMBL" id="MDT0570396.1"/>
    </source>
</evidence>
<evidence type="ECO:0000313" key="2">
    <source>
        <dbReference type="Proteomes" id="UP001180737"/>
    </source>
</evidence>
<dbReference type="RefSeq" id="WP_033525306.1">
    <property type="nucleotide sequence ID" value="NZ_JAVRFJ010000021.1"/>
</dbReference>
<comment type="caution">
    <text evidence="1">The sequence shown here is derived from an EMBL/GenBank/DDBJ whole genome shotgun (WGS) entry which is preliminary data.</text>
</comment>
<accession>A0ABU2Z2G3</accession>